<name>A0A0E9W5C4_ANGAN</name>
<protein>
    <submittedName>
        <fullName evidence="1">Uncharacterized protein</fullName>
    </submittedName>
</protein>
<reference evidence="1" key="1">
    <citation type="submission" date="2014-11" db="EMBL/GenBank/DDBJ databases">
        <authorList>
            <person name="Amaro Gonzalez C."/>
        </authorList>
    </citation>
    <scope>NUCLEOTIDE SEQUENCE</scope>
</reference>
<evidence type="ECO:0000313" key="1">
    <source>
        <dbReference type="EMBL" id="JAH85511.1"/>
    </source>
</evidence>
<dbReference type="AlphaFoldDB" id="A0A0E9W5C4"/>
<sequence length="38" mass="4257">MKSLLLPFSFSHTGLVMKVCCTPNEVHLIPTYKTGLFC</sequence>
<proteinExistence type="predicted"/>
<dbReference type="EMBL" id="GBXM01023066">
    <property type="protein sequence ID" value="JAH85511.1"/>
    <property type="molecule type" value="Transcribed_RNA"/>
</dbReference>
<accession>A0A0E9W5C4</accession>
<reference evidence="1" key="2">
    <citation type="journal article" date="2015" name="Fish Shellfish Immunol.">
        <title>Early steps in the European eel (Anguilla anguilla)-Vibrio vulnificus interaction in the gills: Role of the RtxA13 toxin.</title>
        <authorList>
            <person name="Callol A."/>
            <person name="Pajuelo D."/>
            <person name="Ebbesson L."/>
            <person name="Teles M."/>
            <person name="MacKenzie S."/>
            <person name="Amaro C."/>
        </authorList>
    </citation>
    <scope>NUCLEOTIDE SEQUENCE</scope>
</reference>
<organism evidence="1">
    <name type="scientific">Anguilla anguilla</name>
    <name type="common">European freshwater eel</name>
    <name type="synonym">Muraena anguilla</name>
    <dbReference type="NCBI Taxonomy" id="7936"/>
    <lineage>
        <taxon>Eukaryota</taxon>
        <taxon>Metazoa</taxon>
        <taxon>Chordata</taxon>
        <taxon>Craniata</taxon>
        <taxon>Vertebrata</taxon>
        <taxon>Euteleostomi</taxon>
        <taxon>Actinopterygii</taxon>
        <taxon>Neopterygii</taxon>
        <taxon>Teleostei</taxon>
        <taxon>Anguilliformes</taxon>
        <taxon>Anguillidae</taxon>
        <taxon>Anguilla</taxon>
    </lineage>
</organism>